<dbReference type="CDD" id="cd21175">
    <property type="entry name" value="LPMO_AA9"/>
    <property type="match status" value="1"/>
</dbReference>
<evidence type="ECO:0000256" key="7">
    <source>
        <dbReference type="RuleBase" id="RU368122"/>
    </source>
</evidence>
<comment type="function">
    <text evidence="7">Lytic polysaccharide monooxygenase (LMPO) that depolymerizes crystalline and amorphous polysaccharides via the oxidation of scissile alpha- or beta-(1-4)-glycosidic bonds, yielding C1 and/or C4 oxidation products. Catalysis by LPMOs requires the reduction of the active-site copper from Cu(II) to Cu(I) by a reducing agent and H(2)O(2) or O(2) as a cosubstrate.</text>
</comment>
<evidence type="ECO:0000313" key="11">
    <source>
        <dbReference type="EMBL" id="KXS12868.1"/>
    </source>
</evidence>
<keyword evidence="7" id="KW-0624">Polysaccharide degradation</keyword>
<feature type="signal peptide" evidence="9">
    <location>
        <begin position="1"/>
        <end position="23"/>
    </location>
</feature>
<dbReference type="GO" id="GO:0030248">
    <property type="term" value="F:cellulose binding"/>
    <property type="evidence" value="ECO:0007669"/>
    <property type="project" value="UniProtKB-UniRule"/>
</dbReference>
<evidence type="ECO:0000256" key="1">
    <source>
        <dbReference type="ARBA" id="ARBA00022723"/>
    </source>
</evidence>
<dbReference type="PROSITE" id="PS00562">
    <property type="entry name" value="CBM1_1"/>
    <property type="match status" value="1"/>
</dbReference>
<feature type="compositionally biased region" description="Pro residues" evidence="8">
    <location>
        <begin position="262"/>
        <end position="291"/>
    </location>
</feature>
<dbReference type="InterPro" id="IPR049892">
    <property type="entry name" value="AA9"/>
</dbReference>
<dbReference type="GO" id="GO:0008810">
    <property type="term" value="F:cellulase activity"/>
    <property type="evidence" value="ECO:0007669"/>
    <property type="project" value="UniProtKB-UniRule"/>
</dbReference>
<evidence type="ECO:0000256" key="3">
    <source>
        <dbReference type="ARBA" id="ARBA00023002"/>
    </source>
</evidence>
<evidence type="ECO:0000256" key="6">
    <source>
        <dbReference type="ARBA" id="ARBA00023157"/>
    </source>
</evidence>
<dbReference type="Pfam" id="PF03443">
    <property type="entry name" value="AA9"/>
    <property type="match status" value="1"/>
</dbReference>
<dbReference type="EC" id="1.14.99.56" evidence="7"/>
<keyword evidence="12" id="KW-1185">Reference proteome</keyword>
<keyword evidence="2 9" id="KW-0732">Signal</keyword>
<comment type="subcellular location">
    <subcellularLocation>
        <location evidence="7">Secreted</location>
    </subcellularLocation>
</comment>
<dbReference type="InterPro" id="IPR005103">
    <property type="entry name" value="AA9_LPMO"/>
</dbReference>
<dbReference type="OMA" id="DEDWCTW"/>
<protein>
    <recommendedName>
        <fullName evidence="7">AA9 family lytic polysaccharide monooxygenase</fullName>
        <ecNumber evidence="7">1.14.99.56</ecNumber>
    </recommendedName>
    <alternativeName>
        <fullName evidence="7">Endo-beta-1,4-glucanase</fullName>
    </alternativeName>
    <alternativeName>
        <fullName evidence="7">Glycosyl hydrolase 61 family protein</fullName>
    </alternativeName>
</protein>
<dbReference type="Pfam" id="PF00734">
    <property type="entry name" value="CBM_1"/>
    <property type="match status" value="1"/>
</dbReference>
<organism evidence="11 12">
    <name type="scientific">Gonapodya prolifera (strain JEL478)</name>
    <name type="common">Monoblepharis prolifera</name>
    <dbReference type="NCBI Taxonomy" id="1344416"/>
    <lineage>
        <taxon>Eukaryota</taxon>
        <taxon>Fungi</taxon>
        <taxon>Fungi incertae sedis</taxon>
        <taxon>Chytridiomycota</taxon>
        <taxon>Chytridiomycota incertae sedis</taxon>
        <taxon>Monoblepharidomycetes</taxon>
        <taxon>Monoblepharidales</taxon>
        <taxon>Gonapodyaceae</taxon>
        <taxon>Gonapodya</taxon>
    </lineage>
</organism>
<reference evidence="11 12" key="1">
    <citation type="journal article" date="2015" name="Genome Biol. Evol.">
        <title>Phylogenomic analyses indicate that early fungi evolved digesting cell walls of algal ancestors of land plants.</title>
        <authorList>
            <person name="Chang Y."/>
            <person name="Wang S."/>
            <person name="Sekimoto S."/>
            <person name="Aerts A.L."/>
            <person name="Choi C."/>
            <person name="Clum A."/>
            <person name="LaButti K.M."/>
            <person name="Lindquist E.A."/>
            <person name="Yee Ngan C."/>
            <person name="Ohm R.A."/>
            <person name="Salamov A.A."/>
            <person name="Grigoriev I.V."/>
            <person name="Spatafora J.W."/>
            <person name="Berbee M.L."/>
        </authorList>
    </citation>
    <scope>NUCLEOTIDE SEQUENCE [LARGE SCALE GENOMIC DNA]</scope>
    <source>
        <strain evidence="11 12">JEL478</strain>
    </source>
</reference>
<evidence type="ECO:0000256" key="5">
    <source>
        <dbReference type="ARBA" id="ARBA00023033"/>
    </source>
</evidence>
<keyword evidence="1" id="KW-0479">Metal-binding</keyword>
<comment type="catalytic activity">
    <reaction evidence="7">
        <text>[(1-&gt;4)-beta-D-glucosyl]n+m + reduced acceptor + O2 = 4-dehydro-beta-D-glucosyl-[(1-&gt;4)-beta-D-glucosyl]n-1 + [(1-&gt;4)-beta-D-glucosyl]m + acceptor + H2O.</text>
        <dbReference type="EC" id="1.14.99.56"/>
    </reaction>
</comment>
<dbReference type="GO" id="GO:0046872">
    <property type="term" value="F:metal ion binding"/>
    <property type="evidence" value="ECO:0007669"/>
    <property type="project" value="UniProtKB-KW"/>
</dbReference>
<dbReference type="OrthoDB" id="2110522at2759"/>
<feature type="chain" id="PRO_5007296016" description="AA9 family lytic polysaccharide monooxygenase" evidence="9">
    <location>
        <begin position="24"/>
        <end position="368"/>
    </location>
</feature>
<dbReference type="Gene3D" id="2.70.50.70">
    <property type="match status" value="1"/>
</dbReference>
<dbReference type="AlphaFoldDB" id="A0A139A857"/>
<keyword evidence="7" id="KW-0136">Cellulose degradation</keyword>
<keyword evidence="7" id="KW-0964">Secreted</keyword>
<dbReference type="PANTHER" id="PTHR33353:SF32">
    <property type="entry name" value="ENDO-BETA-1,4-GLUCANASE D"/>
    <property type="match status" value="1"/>
</dbReference>
<feature type="region of interest" description="Disordered" evidence="8">
    <location>
        <begin position="252"/>
        <end position="302"/>
    </location>
</feature>
<dbReference type="STRING" id="1344416.A0A139A857"/>
<dbReference type="PANTHER" id="PTHR33353">
    <property type="entry name" value="PUTATIVE (AFU_ORTHOLOGUE AFUA_1G12560)-RELATED"/>
    <property type="match status" value="1"/>
</dbReference>
<dbReference type="Proteomes" id="UP000070544">
    <property type="component" value="Unassembled WGS sequence"/>
</dbReference>
<dbReference type="InterPro" id="IPR035971">
    <property type="entry name" value="CBD_sf"/>
</dbReference>
<evidence type="ECO:0000256" key="2">
    <source>
        <dbReference type="ARBA" id="ARBA00022729"/>
    </source>
</evidence>
<dbReference type="EMBL" id="KQ965784">
    <property type="protein sequence ID" value="KXS12868.1"/>
    <property type="molecule type" value="Genomic_DNA"/>
</dbReference>
<name>A0A139A857_GONPJ</name>
<accession>A0A139A857</accession>
<dbReference type="GO" id="GO:0005576">
    <property type="term" value="C:extracellular region"/>
    <property type="evidence" value="ECO:0007669"/>
    <property type="project" value="UniProtKB-SubCell"/>
</dbReference>
<gene>
    <name evidence="11" type="ORF">M427DRAFT_113786</name>
</gene>
<evidence type="ECO:0000256" key="4">
    <source>
        <dbReference type="ARBA" id="ARBA00023008"/>
    </source>
</evidence>
<dbReference type="GO" id="GO:0004497">
    <property type="term" value="F:monooxygenase activity"/>
    <property type="evidence" value="ECO:0007669"/>
    <property type="project" value="UniProtKB-KW"/>
</dbReference>
<evidence type="ECO:0000256" key="8">
    <source>
        <dbReference type="SAM" id="MobiDB-lite"/>
    </source>
</evidence>
<keyword evidence="4" id="KW-0186">Copper</keyword>
<dbReference type="GO" id="GO:0030245">
    <property type="term" value="P:cellulose catabolic process"/>
    <property type="evidence" value="ECO:0007669"/>
    <property type="project" value="UniProtKB-UniRule"/>
</dbReference>
<keyword evidence="7" id="KW-0119">Carbohydrate metabolism</keyword>
<proteinExistence type="predicted"/>
<dbReference type="SUPFAM" id="SSF57180">
    <property type="entry name" value="Cellulose-binding domain"/>
    <property type="match status" value="1"/>
</dbReference>
<keyword evidence="6 7" id="KW-1015">Disulfide bond</keyword>
<comment type="domain">
    <text evidence="7">Has a modular structure: an endo-beta-1,4-glucanase catalytic module at the N-terminus, a linker rich in serines and threonines, and a C-terminal carbohydrate-binding module (CBM).</text>
</comment>
<keyword evidence="5" id="KW-0503">Monooxygenase</keyword>
<evidence type="ECO:0000256" key="9">
    <source>
        <dbReference type="SAM" id="SignalP"/>
    </source>
</evidence>
<feature type="compositionally biased region" description="Low complexity" evidence="8">
    <location>
        <begin position="292"/>
        <end position="301"/>
    </location>
</feature>
<feature type="domain" description="CBM1" evidence="10">
    <location>
        <begin position="332"/>
        <end position="367"/>
    </location>
</feature>
<dbReference type="InterPro" id="IPR000254">
    <property type="entry name" value="CBD"/>
</dbReference>
<keyword evidence="3" id="KW-0560">Oxidoreductase</keyword>
<evidence type="ECO:0000259" key="10">
    <source>
        <dbReference type="PROSITE" id="PS51164"/>
    </source>
</evidence>
<dbReference type="PROSITE" id="PS51164">
    <property type="entry name" value="CBM1_2"/>
    <property type="match status" value="1"/>
</dbReference>
<dbReference type="SMART" id="SM00236">
    <property type="entry name" value="fCBD"/>
    <property type="match status" value="1"/>
</dbReference>
<sequence>MPSTRTLIALAALALLFTPLVSAHTFIFGVNTPSKKNAQCIRGINPPGISRNSPVKSLTSQDMVCGFGPTTAAQEACTAAPGETVELIYGHNNAQDDVIDPSHVGPCEAYLQQRSSATAAPANGGWFKIYEETYSAATGWCTINLIKNKGILKVTLPQNLPAGDYLLRAEINALHEADALASAGRGAQFYIQCAEITVSGTPGTVQASPQVNIPGHLTDSTPGVVFNLYTGGSVLDKGANYPNPFGPAVATIGGAGQGAGAPVPPPATTPPPPPPPASPPAGTPPSSPPAGTPTVPAPAGGSYTWNPNAQGCWAPSAASQAGTVPVAPPPANCAGQWEQCGGKGFTGPTCCSIGSCKQLNEWYFQCLV</sequence>
<evidence type="ECO:0000313" key="12">
    <source>
        <dbReference type="Proteomes" id="UP000070544"/>
    </source>
</evidence>